<feature type="chain" id="PRO_5043124734" evidence="1">
    <location>
        <begin position="27"/>
        <end position="64"/>
    </location>
</feature>
<sequence>MIITVVVSMILMILLATFAASSLCRARELWAFDACRADHLRRLLIDALETLDRYKEDDNEPKKR</sequence>
<reference evidence="4" key="1">
    <citation type="submission" date="2017-02" db="UniProtKB">
        <authorList>
            <consortium name="WormBaseParasite"/>
        </authorList>
    </citation>
    <scope>IDENTIFICATION</scope>
</reference>
<accession>A0A0N4XKD0</accession>
<dbReference type="AlphaFoldDB" id="A0A0N4XKD0"/>
<gene>
    <name evidence="2" type="ORF">NBR_LOCUS2984</name>
</gene>
<dbReference type="WBParaSite" id="NBR_0000298201-mRNA-1">
    <property type="protein sequence ID" value="NBR_0000298201-mRNA-1"/>
    <property type="gene ID" value="NBR_0000298201"/>
</dbReference>
<evidence type="ECO:0000313" key="4">
    <source>
        <dbReference type="WBParaSite" id="NBR_0000298201-mRNA-1"/>
    </source>
</evidence>
<evidence type="ECO:0000313" key="2">
    <source>
        <dbReference type="EMBL" id="VDL66573.1"/>
    </source>
</evidence>
<proteinExistence type="predicted"/>
<dbReference type="OMA" id="WAFDACR"/>
<feature type="signal peptide" evidence="1">
    <location>
        <begin position="1"/>
        <end position="26"/>
    </location>
</feature>
<evidence type="ECO:0000313" key="3">
    <source>
        <dbReference type="Proteomes" id="UP000271162"/>
    </source>
</evidence>
<reference evidence="2 3" key="2">
    <citation type="submission" date="2018-11" db="EMBL/GenBank/DDBJ databases">
        <authorList>
            <consortium name="Pathogen Informatics"/>
        </authorList>
    </citation>
    <scope>NUCLEOTIDE SEQUENCE [LARGE SCALE GENOMIC DNA]</scope>
</reference>
<dbReference type="Proteomes" id="UP000271162">
    <property type="component" value="Unassembled WGS sequence"/>
</dbReference>
<evidence type="ECO:0000256" key="1">
    <source>
        <dbReference type="SAM" id="SignalP"/>
    </source>
</evidence>
<keyword evidence="3" id="KW-1185">Reference proteome</keyword>
<dbReference type="EMBL" id="UYSL01003978">
    <property type="protein sequence ID" value="VDL66573.1"/>
    <property type="molecule type" value="Genomic_DNA"/>
</dbReference>
<organism evidence="4">
    <name type="scientific">Nippostrongylus brasiliensis</name>
    <name type="common">Rat hookworm</name>
    <dbReference type="NCBI Taxonomy" id="27835"/>
    <lineage>
        <taxon>Eukaryota</taxon>
        <taxon>Metazoa</taxon>
        <taxon>Ecdysozoa</taxon>
        <taxon>Nematoda</taxon>
        <taxon>Chromadorea</taxon>
        <taxon>Rhabditida</taxon>
        <taxon>Rhabditina</taxon>
        <taxon>Rhabditomorpha</taxon>
        <taxon>Strongyloidea</taxon>
        <taxon>Heligmosomidae</taxon>
        <taxon>Nippostrongylus</taxon>
    </lineage>
</organism>
<protein>
    <submittedName>
        <fullName evidence="4">Secreted protein</fullName>
    </submittedName>
</protein>
<name>A0A0N4XKD0_NIPBR</name>
<keyword evidence="1" id="KW-0732">Signal</keyword>